<gene>
    <name evidence="1" type="ORF">SAMN05443999_1265</name>
</gene>
<dbReference type="STRING" id="1287727.SAMN05443999_1265"/>
<sequence>MAATLDPAVLDRIAEARKRPEEGVRFFYEADSLKVEANGCSLFETGAVIMDYLAAHSNEAAVVSAEVIDGTDPEVLSAVLLTGADYGLTAVAVRPNSQGGGWLVATPSGTGLRLYEGQDCEALVGGVGHAGLADRIRQANTPRGCVFVATEQPVKLALATPGADVSEAVAKANSEGIPVFARTLKALYGLEMITWAPTSERSRAQAGFTPRSTVTS</sequence>
<dbReference type="Proteomes" id="UP000199582">
    <property type="component" value="Unassembled WGS sequence"/>
</dbReference>
<dbReference type="RefSeq" id="WP_093039379.1">
    <property type="nucleotide sequence ID" value="NZ_FOAG01000026.1"/>
</dbReference>
<evidence type="ECO:0000313" key="1">
    <source>
        <dbReference type="EMBL" id="SEM38850.1"/>
    </source>
</evidence>
<organism evidence="1 2">
    <name type="scientific">Roseovarius azorensis</name>
    <dbReference type="NCBI Taxonomy" id="1287727"/>
    <lineage>
        <taxon>Bacteria</taxon>
        <taxon>Pseudomonadati</taxon>
        <taxon>Pseudomonadota</taxon>
        <taxon>Alphaproteobacteria</taxon>
        <taxon>Rhodobacterales</taxon>
        <taxon>Roseobacteraceae</taxon>
        <taxon>Roseovarius</taxon>
    </lineage>
</organism>
<dbReference type="OrthoDB" id="7863634at2"/>
<evidence type="ECO:0000313" key="2">
    <source>
        <dbReference type="Proteomes" id="UP000199582"/>
    </source>
</evidence>
<proteinExistence type="predicted"/>
<name>A0A1H7XYE5_9RHOB</name>
<dbReference type="EMBL" id="FOAG01000026">
    <property type="protein sequence ID" value="SEM38850.1"/>
    <property type="molecule type" value="Genomic_DNA"/>
</dbReference>
<accession>A0A1H7XYE5</accession>
<dbReference type="AlphaFoldDB" id="A0A1H7XYE5"/>
<keyword evidence="2" id="KW-1185">Reference proteome</keyword>
<reference evidence="1 2" key="1">
    <citation type="submission" date="2016-10" db="EMBL/GenBank/DDBJ databases">
        <authorList>
            <person name="de Groot N.N."/>
        </authorList>
    </citation>
    <scope>NUCLEOTIDE SEQUENCE [LARGE SCALE GENOMIC DNA]</scope>
    <source>
        <strain evidence="1 2">DSM 100674</strain>
    </source>
</reference>
<protein>
    <submittedName>
        <fullName evidence="1">Uncharacterized protein</fullName>
    </submittedName>
</protein>